<keyword evidence="5 8" id="KW-0799">Topoisomerase</keyword>
<name>A0A419SKG8_9BACL</name>
<feature type="region of interest" description="Interaction with DNA" evidence="8">
    <location>
        <begin position="187"/>
        <end position="192"/>
    </location>
</feature>
<proteinExistence type="inferred from homology"/>
<dbReference type="NCBIfam" id="TIGR01056">
    <property type="entry name" value="topB"/>
    <property type="match status" value="1"/>
</dbReference>
<dbReference type="InterPro" id="IPR023406">
    <property type="entry name" value="Topo_IA_AS"/>
</dbReference>
<keyword evidence="7 8" id="KW-0413">Isomerase</keyword>
<dbReference type="Gene3D" id="1.10.460.10">
    <property type="entry name" value="Topoisomerase I, domain 2"/>
    <property type="match status" value="1"/>
</dbReference>
<dbReference type="CDD" id="cd03362">
    <property type="entry name" value="TOPRIM_TopoIA_TopoIII"/>
    <property type="match status" value="1"/>
</dbReference>
<dbReference type="Gene3D" id="2.70.20.10">
    <property type="entry name" value="Topoisomerase I, domain 3"/>
    <property type="match status" value="1"/>
</dbReference>
<dbReference type="Gene3D" id="1.10.290.10">
    <property type="entry name" value="Topoisomerase I, domain 4"/>
    <property type="match status" value="1"/>
</dbReference>
<dbReference type="GO" id="GO:0006281">
    <property type="term" value="P:DNA repair"/>
    <property type="evidence" value="ECO:0007669"/>
    <property type="project" value="TreeGrafter"/>
</dbReference>
<comment type="similarity">
    <text evidence="2 8">Belongs to the type IA topoisomerase family.</text>
</comment>
<evidence type="ECO:0000256" key="5">
    <source>
        <dbReference type="ARBA" id="ARBA00023029"/>
    </source>
</evidence>
<dbReference type="PROSITE" id="PS00396">
    <property type="entry name" value="TOPO_IA_1"/>
    <property type="match status" value="1"/>
</dbReference>
<dbReference type="NCBIfam" id="NF005829">
    <property type="entry name" value="PRK07726.1"/>
    <property type="match status" value="1"/>
</dbReference>
<evidence type="ECO:0000256" key="1">
    <source>
        <dbReference type="ARBA" id="ARBA00000213"/>
    </source>
</evidence>
<dbReference type="PANTHER" id="PTHR11390:SF21">
    <property type="entry name" value="DNA TOPOISOMERASE 3-ALPHA"/>
    <property type="match status" value="1"/>
</dbReference>
<dbReference type="OrthoDB" id="9803554at2"/>
<feature type="site" description="Interaction with DNA" evidence="8">
    <location>
        <position position="61"/>
    </location>
</feature>
<dbReference type="SMART" id="SM00436">
    <property type="entry name" value="TOP1Bc"/>
    <property type="match status" value="1"/>
</dbReference>
<dbReference type="GO" id="GO:0003917">
    <property type="term" value="F:DNA topoisomerase type I (single strand cut, ATP-independent) activity"/>
    <property type="evidence" value="ECO:0007669"/>
    <property type="project" value="UniProtKB-UniRule"/>
</dbReference>
<evidence type="ECO:0000313" key="11">
    <source>
        <dbReference type="EMBL" id="RKD24408.1"/>
    </source>
</evidence>
<dbReference type="InterPro" id="IPR023405">
    <property type="entry name" value="Topo_IA_core_domain"/>
</dbReference>
<keyword evidence="3 8" id="KW-0479">Metal-binding</keyword>
<evidence type="ECO:0000259" key="10">
    <source>
        <dbReference type="PROSITE" id="PS52039"/>
    </source>
</evidence>
<dbReference type="PROSITE" id="PS50880">
    <property type="entry name" value="TOPRIM"/>
    <property type="match status" value="1"/>
</dbReference>
<dbReference type="Proteomes" id="UP000284219">
    <property type="component" value="Unassembled WGS sequence"/>
</dbReference>
<dbReference type="PRINTS" id="PR00417">
    <property type="entry name" value="PRTPISMRASEI"/>
</dbReference>
<dbReference type="PROSITE" id="PS52039">
    <property type="entry name" value="TOPO_IA_2"/>
    <property type="match status" value="1"/>
</dbReference>
<evidence type="ECO:0000256" key="4">
    <source>
        <dbReference type="ARBA" id="ARBA00022842"/>
    </source>
</evidence>
<comment type="caution">
    <text evidence="8">Lacks conserved residue(s) required for the propagation of feature annotation.</text>
</comment>
<dbReference type="GO" id="GO:0006310">
    <property type="term" value="P:DNA recombination"/>
    <property type="evidence" value="ECO:0007669"/>
    <property type="project" value="TreeGrafter"/>
</dbReference>
<dbReference type="InterPro" id="IPR013497">
    <property type="entry name" value="Topo_IA_cen"/>
</dbReference>
<comment type="cofactor">
    <cofactor evidence="8">
        <name>Mg(2+)</name>
        <dbReference type="ChEBI" id="CHEBI:18420"/>
    </cofactor>
</comment>
<dbReference type="GO" id="GO:0043597">
    <property type="term" value="C:cytoplasmic replication fork"/>
    <property type="evidence" value="ECO:0007669"/>
    <property type="project" value="TreeGrafter"/>
</dbReference>
<dbReference type="CDD" id="cd00186">
    <property type="entry name" value="TOP1Ac"/>
    <property type="match status" value="1"/>
</dbReference>
<dbReference type="GO" id="GO:0003677">
    <property type="term" value="F:DNA binding"/>
    <property type="evidence" value="ECO:0007669"/>
    <property type="project" value="UniProtKB-KW"/>
</dbReference>
<comment type="catalytic activity">
    <reaction evidence="1 8">
        <text>ATP-independent breakage of single-stranded DNA, followed by passage and rejoining.</text>
        <dbReference type="EC" id="5.6.2.1"/>
    </reaction>
</comment>
<evidence type="ECO:0000313" key="12">
    <source>
        <dbReference type="Proteomes" id="UP000284219"/>
    </source>
</evidence>
<accession>A0A419SKG8</accession>
<evidence type="ECO:0000256" key="6">
    <source>
        <dbReference type="ARBA" id="ARBA00023125"/>
    </source>
</evidence>
<dbReference type="PANTHER" id="PTHR11390">
    <property type="entry name" value="PROKARYOTIC DNA TOPOISOMERASE"/>
    <property type="match status" value="1"/>
</dbReference>
<dbReference type="InterPro" id="IPR013824">
    <property type="entry name" value="Topo_IA_cen_sub1"/>
</dbReference>
<feature type="domain" description="Topo IA-type catalytic" evidence="10">
    <location>
        <begin position="153"/>
        <end position="594"/>
    </location>
</feature>
<protein>
    <recommendedName>
        <fullName evidence="8">DNA topoisomerase 3</fullName>
        <ecNumber evidence="8">5.6.2.1</ecNumber>
    </recommendedName>
    <alternativeName>
        <fullName evidence="8">DNA topoisomerase III</fullName>
    </alternativeName>
</protein>
<dbReference type="AlphaFoldDB" id="A0A419SKG8"/>
<dbReference type="SMART" id="SM00437">
    <property type="entry name" value="TOP1Ac"/>
    <property type="match status" value="1"/>
</dbReference>
<evidence type="ECO:0000259" key="9">
    <source>
        <dbReference type="PROSITE" id="PS50880"/>
    </source>
</evidence>
<dbReference type="GO" id="GO:0006265">
    <property type="term" value="P:DNA topological change"/>
    <property type="evidence" value="ECO:0007669"/>
    <property type="project" value="UniProtKB-UniRule"/>
</dbReference>
<organism evidence="11 12">
    <name type="scientific">Ammoniphilus oxalaticus</name>
    <dbReference type="NCBI Taxonomy" id="66863"/>
    <lineage>
        <taxon>Bacteria</taxon>
        <taxon>Bacillati</taxon>
        <taxon>Bacillota</taxon>
        <taxon>Bacilli</taxon>
        <taxon>Bacillales</taxon>
        <taxon>Paenibacillaceae</taxon>
        <taxon>Aneurinibacillus group</taxon>
        <taxon>Ammoniphilus</taxon>
    </lineage>
</organism>
<dbReference type="SMART" id="SM00493">
    <property type="entry name" value="TOPRIM"/>
    <property type="match status" value="1"/>
</dbReference>
<dbReference type="Pfam" id="PF01751">
    <property type="entry name" value="Toprim"/>
    <property type="match status" value="1"/>
</dbReference>
<feature type="binding site" evidence="8">
    <location>
        <position position="9"/>
    </location>
    <ligand>
        <name>Mg(2+)</name>
        <dbReference type="ChEBI" id="CHEBI:18420"/>
        <note>catalytic</note>
    </ligand>
</feature>
<evidence type="ECO:0000256" key="3">
    <source>
        <dbReference type="ARBA" id="ARBA00022723"/>
    </source>
</evidence>
<dbReference type="InterPro" id="IPR034144">
    <property type="entry name" value="TOPRIM_TopoIII"/>
</dbReference>
<dbReference type="InterPro" id="IPR013825">
    <property type="entry name" value="Topo_IA_cen_sub2"/>
</dbReference>
<feature type="binding site" evidence="8">
    <location>
        <position position="105"/>
    </location>
    <ligand>
        <name>Mg(2+)</name>
        <dbReference type="ChEBI" id="CHEBI:18420"/>
        <note>catalytic</note>
    </ligand>
</feature>
<dbReference type="InterPro" id="IPR013826">
    <property type="entry name" value="Topo_IA_cen_sub3"/>
</dbReference>
<feature type="site" description="Interaction with DNA" evidence="8">
    <location>
        <position position="168"/>
    </location>
</feature>
<gene>
    <name evidence="8" type="primary">topB</name>
    <name evidence="11" type="ORF">BEP19_08440</name>
</gene>
<evidence type="ECO:0000256" key="2">
    <source>
        <dbReference type="ARBA" id="ARBA00009446"/>
    </source>
</evidence>
<dbReference type="SUPFAM" id="SSF56712">
    <property type="entry name" value="Prokaryotic type I DNA topoisomerase"/>
    <property type="match status" value="1"/>
</dbReference>
<dbReference type="EMBL" id="MCHY01000008">
    <property type="protein sequence ID" value="RKD24408.1"/>
    <property type="molecule type" value="Genomic_DNA"/>
</dbReference>
<keyword evidence="12" id="KW-1185">Reference proteome</keyword>
<sequence length="729" mass="82894">MAKSVVIAEKPSVARDLARVLRCKQNGNGYLEGDRYIVTWALGHLVTLADPENYDVKYKTWKLEDLPMLPEPLKLTVIRQTGRQFNAVKRQLLRKDVNEVIIATDAGREGELVARWILEKVNVKKPIKRLWISSVTDKAIKEGFARLKSGKAYEHLYASAVARSEADWYIGLNATRALTTRFNAQLSCGRVQTPTVAMIAAREDEINHFKPQTYFGIEAQTTDQIKLTWQDANGNSRSFNEEKMKTIVNKVGKQNATVTTVEKRPRKSFAPGLYDLTELQRDANRIFGYSAKETLNIMQRLYEQHKVLTYPRTDSRYLSSDLVETLPERLNACGIGDYRSLANKILKKPIRTSKAFVDDSKVSDHHAIIPTEGYVNLSAMSNNERKIYDLVIKRFLAVLFPPFEYEQLTLQTMIGDEKFVARGKNVLAMGWKEVYENRFNEDDDADDLQEQRLPNVNKGDTLQVRLISQTSGQTKPPARFTEATLLSAMENPTQYMDTQNKQLAQTLKSSGGLGTVATRADIIERLFNSFLIEKRGNAIHLTSKGRQLLDLAPEELKSPTLTAEWEQKLELIAQGKLKKEVFIEDMKNYTKKIVAEIKASDKQFRHDNLTSKTCPDCGKRLLEVNGKRSKMLVCQDRECGHRKTVSRSTNARCPKCRKRLDLVGEGDGQRFVCSCGHREKLSSFEARRKKESGNRADKRTVQKYLKNQKEEAEPFNNALADALKGLKLD</sequence>
<comment type="function">
    <text evidence="8">Releases the supercoiling and torsional tension of DNA, which is introduced during the DNA replication and transcription, by transiently cleaving and rejoining one strand of the DNA duplex. Introduces a single-strand break via transesterification at a target site in duplex DNA. The scissile phosphodiester is attacked by the catalytic tyrosine of the enzyme, resulting in the formation of a DNA-(5'-phosphotyrosyl)-enzyme intermediate and the expulsion of a 3'-OH DNA strand. The free DNA strand then undergoes passage around the unbroken strand, thus removing DNA supercoils. Finally, in the religation step, the DNA 3'-OH attacks the covalent intermediate to expel the active-site tyrosine and restore the DNA phosphodiester backbone.</text>
</comment>
<dbReference type="HAMAP" id="MF_00953">
    <property type="entry name" value="Topoisom_3_prok"/>
    <property type="match status" value="1"/>
</dbReference>
<dbReference type="GO" id="GO:0000287">
    <property type="term" value="F:magnesium ion binding"/>
    <property type="evidence" value="ECO:0007669"/>
    <property type="project" value="UniProtKB-UniRule"/>
</dbReference>
<keyword evidence="4 8" id="KW-0460">Magnesium</keyword>
<dbReference type="RefSeq" id="WP_120189706.1">
    <property type="nucleotide sequence ID" value="NZ_MCHY01000008.1"/>
</dbReference>
<feature type="active site" description="O-(5'-phospho-DNA)-tyrosine intermediate" evidence="8">
    <location>
        <position position="310"/>
    </location>
</feature>
<dbReference type="InterPro" id="IPR000380">
    <property type="entry name" value="Topo_IA"/>
</dbReference>
<evidence type="ECO:0000256" key="7">
    <source>
        <dbReference type="ARBA" id="ARBA00023235"/>
    </source>
</evidence>
<feature type="domain" description="Toprim" evidence="9">
    <location>
        <begin position="3"/>
        <end position="136"/>
    </location>
</feature>
<dbReference type="EC" id="5.6.2.1" evidence="8"/>
<dbReference type="InterPro" id="IPR005738">
    <property type="entry name" value="TopoIII"/>
</dbReference>
<dbReference type="Gene3D" id="3.40.50.140">
    <property type="match status" value="1"/>
</dbReference>
<dbReference type="Pfam" id="PF01131">
    <property type="entry name" value="Topoisom_bac"/>
    <property type="match status" value="1"/>
</dbReference>
<reference evidence="11 12" key="1">
    <citation type="submission" date="2016-08" db="EMBL/GenBank/DDBJ databases">
        <title>Novel Firmicute Genomes.</title>
        <authorList>
            <person name="Poppleton D.I."/>
            <person name="Gribaldo S."/>
        </authorList>
    </citation>
    <scope>NUCLEOTIDE SEQUENCE [LARGE SCALE GENOMIC DNA]</scope>
    <source>
        <strain evidence="11 12">RAOx-1</strain>
    </source>
</reference>
<feature type="site" description="Interaction with DNA" evidence="8">
    <location>
        <position position="176"/>
    </location>
</feature>
<dbReference type="InterPro" id="IPR006171">
    <property type="entry name" value="TOPRIM_dom"/>
</dbReference>
<dbReference type="InterPro" id="IPR003602">
    <property type="entry name" value="Topo_IA_DNA-bd_dom"/>
</dbReference>
<evidence type="ECO:0000256" key="8">
    <source>
        <dbReference type="HAMAP-Rule" id="MF_00953"/>
    </source>
</evidence>
<dbReference type="InterPro" id="IPR003601">
    <property type="entry name" value="Topo_IA_2"/>
</dbReference>
<keyword evidence="6 8" id="KW-0238">DNA-binding</keyword>
<feature type="site" description="Interaction with DNA" evidence="8">
    <location>
        <position position="312"/>
    </location>
</feature>
<comment type="caution">
    <text evidence="11">The sequence shown here is derived from an EMBL/GenBank/DDBJ whole genome shotgun (WGS) entry which is preliminary data.</text>
</comment>